<reference evidence="3" key="1">
    <citation type="submission" date="2023-11" db="EMBL/GenBank/DDBJ databases">
        <authorList>
            <person name="De Vega J J."/>
            <person name="De Vega J J."/>
        </authorList>
    </citation>
    <scope>NUCLEOTIDE SEQUENCE</scope>
</reference>
<evidence type="ECO:0000313" key="3">
    <source>
        <dbReference type="EMBL" id="CAK5266580.1"/>
    </source>
</evidence>
<accession>A0AAD2H0R5</accession>
<feature type="region of interest" description="Disordered" evidence="1">
    <location>
        <begin position="40"/>
        <end position="64"/>
    </location>
</feature>
<dbReference type="Proteomes" id="UP001295794">
    <property type="component" value="Unassembled WGS sequence"/>
</dbReference>
<protein>
    <recommendedName>
        <fullName evidence="2">Thioester reductase (TE) domain-containing protein</fullName>
    </recommendedName>
</protein>
<feature type="domain" description="Thioester reductase (TE)" evidence="2">
    <location>
        <begin position="100"/>
        <end position="161"/>
    </location>
</feature>
<evidence type="ECO:0000313" key="4">
    <source>
        <dbReference type="Proteomes" id="UP001295794"/>
    </source>
</evidence>
<comment type="caution">
    <text evidence="3">The sequence shown here is derived from an EMBL/GenBank/DDBJ whole genome shotgun (WGS) entry which is preliminary data.</text>
</comment>
<evidence type="ECO:0000256" key="1">
    <source>
        <dbReference type="SAM" id="MobiDB-lite"/>
    </source>
</evidence>
<sequence>MDREVWKSWEPVRCGVEWSEKCGWMTPRYDKIEASTEASTSAADDISPPTSWTTANLVPPNSHATSASRQSAAFLDRGLDAKHLIDPERLLLLEGTAADLEESVFQTLRNELSAIVHNAWTLDFNKSLTSCEPHIKGTRNLIDLALASETGARFLFTSSIDTAIGIQNEIIAASGLDATPFRVGQVCGSAQTGAWSTTDWVPSLVKSSIALGALPSEPTGQIVWLLPEAVSRAIFDVALPTLVASSSLDVIAVGLRVGSAADVVAALTAKLSNSATRKTCSFPLFSTPTCGKSDLCAFTCAPGFKSIGGACVARSGHAEAYGDVE</sequence>
<dbReference type="SUPFAM" id="SSF51735">
    <property type="entry name" value="NAD(P)-binding Rossmann-fold domains"/>
    <property type="match status" value="1"/>
</dbReference>
<gene>
    <name evidence="3" type="ORF">MYCIT1_LOCUS8425</name>
</gene>
<dbReference type="InterPro" id="IPR036291">
    <property type="entry name" value="NAD(P)-bd_dom_sf"/>
</dbReference>
<dbReference type="AlphaFoldDB" id="A0AAD2H0R5"/>
<name>A0AAD2H0R5_9AGAR</name>
<dbReference type="EMBL" id="CAVNYO010000109">
    <property type="protein sequence ID" value="CAK5266580.1"/>
    <property type="molecule type" value="Genomic_DNA"/>
</dbReference>
<proteinExistence type="predicted"/>
<dbReference type="InterPro" id="IPR013120">
    <property type="entry name" value="FAR_NAD-bd"/>
</dbReference>
<dbReference type="Pfam" id="PF07993">
    <property type="entry name" value="NAD_binding_4"/>
    <property type="match status" value="1"/>
</dbReference>
<organism evidence="3 4">
    <name type="scientific">Mycena citricolor</name>
    <dbReference type="NCBI Taxonomy" id="2018698"/>
    <lineage>
        <taxon>Eukaryota</taxon>
        <taxon>Fungi</taxon>
        <taxon>Dikarya</taxon>
        <taxon>Basidiomycota</taxon>
        <taxon>Agaricomycotina</taxon>
        <taxon>Agaricomycetes</taxon>
        <taxon>Agaricomycetidae</taxon>
        <taxon>Agaricales</taxon>
        <taxon>Marasmiineae</taxon>
        <taxon>Mycenaceae</taxon>
        <taxon>Mycena</taxon>
    </lineage>
</organism>
<evidence type="ECO:0000259" key="2">
    <source>
        <dbReference type="Pfam" id="PF07993"/>
    </source>
</evidence>
<dbReference type="Gene3D" id="3.40.50.720">
    <property type="entry name" value="NAD(P)-binding Rossmann-like Domain"/>
    <property type="match status" value="2"/>
</dbReference>
<keyword evidence="4" id="KW-1185">Reference proteome</keyword>